<dbReference type="PANTHER" id="PTHR40032">
    <property type="entry name" value="EXPORTED PROTEIN-RELATED"/>
    <property type="match status" value="1"/>
</dbReference>
<name>A0A9D7SQX3_9BACT</name>
<feature type="domain" description="Putative amidase" evidence="1">
    <location>
        <begin position="211"/>
        <end position="348"/>
    </location>
</feature>
<dbReference type="AlphaFoldDB" id="A0A9D7SQX3"/>
<sequence length="368" mass="41358">MTNSFYFRRTVFFCLTVFSLLLVTLFVTTSCNKEDSVLTPGSEAITNANSKTQNALKAYFETKNALFTGKGSISDFKAAWVDNEKADQLAKRIEYCRDRLATIQFGYTDYTADFEVKSVKSEGDYQRVVCLEKFRLTTNDPDPEDLDKFIVTGGENLYEIVFLNTPDGRWLVKSDTCLDDDPYYVNEDVLKGSFSASVEDEEIISPRSYTYNTTAAKNYAIQWYGPNNSNYNPAYASCNCCGGDCMNFVSQCLKAGNWTTNSTWNYGSTCNNSTAAWINSTNWKNYAINSGRIYSTNYADNALYVGDILQIDWTSNGSIDHTTIVTSRTVTNGIVKVYLTCHSNNYLNKISTFFGGTHYGRRVKPSAN</sequence>
<gene>
    <name evidence="2" type="ORF">IPP15_04110</name>
</gene>
<dbReference type="Proteomes" id="UP000808337">
    <property type="component" value="Unassembled WGS sequence"/>
</dbReference>
<dbReference type="Pfam" id="PF12671">
    <property type="entry name" value="Amidase_6"/>
    <property type="match status" value="1"/>
</dbReference>
<dbReference type="InterPro" id="IPR024301">
    <property type="entry name" value="Amidase_6"/>
</dbReference>
<organism evidence="2 3">
    <name type="scientific">Candidatus Opimibacter skivensis</name>
    <dbReference type="NCBI Taxonomy" id="2982028"/>
    <lineage>
        <taxon>Bacteria</taxon>
        <taxon>Pseudomonadati</taxon>
        <taxon>Bacteroidota</taxon>
        <taxon>Saprospiria</taxon>
        <taxon>Saprospirales</taxon>
        <taxon>Saprospiraceae</taxon>
        <taxon>Candidatus Opimibacter</taxon>
    </lineage>
</organism>
<protein>
    <submittedName>
        <fullName evidence="2">Amidase domain-containing protein</fullName>
    </submittedName>
</protein>
<evidence type="ECO:0000313" key="3">
    <source>
        <dbReference type="Proteomes" id="UP000808337"/>
    </source>
</evidence>
<evidence type="ECO:0000259" key="1">
    <source>
        <dbReference type="Pfam" id="PF12671"/>
    </source>
</evidence>
<comment type="caution">
    <text evidence="2">The sequence shown here is derived from an EMBL/GenBank/DDBJ whole genome shotgun (WGS) entry which is preliminary data.</text>
</comment>
<proteinExistence type="predicted"/>
<reference evidence="2 3" key="1">
    <citation type="submission" date="2020-10" db="EMBL/GenBank/DDBJ databases">
        <title>Connecting structure to function with the recovery of over 1000 high-quality activated sludge metagenome-assembled genomes encoding full-length rRNA genes using long-read sequencing.</title>
        <authorList>
            <person name="Singleton C.M."/>
            <person name="Petriglieri F."/>
            <person name="Kristensen J.M."/>
            <person name="Kirkegaard R.H."/>
            <person name="Michaelsen T.Y."/>
            <person name="Andersen M.H."/>
            <person name="Karst S.M."/>
            <person name="Dueholm M.S."/>
            <person name="Nielsen P.H."/>
            <person name="Albertsen M."/>
        </authorList>
    </citation>
    <scope>NUCLEOTIDE SEQUENCE [LARGE SCALE GENOMIC DNA]</scope>
    <source>
        <strain evidence="2">Ribe_18-Q3-R11-54_MAXAC.273</strain>
    </source>
</reference>
<evidence type="ECO:0000313" key="2">
    <source>
        <dbReference type="EMBL" id="MBK9981600.1"/>
    </source>
</evidence>
<accession>A0A9D7SQX3</accession>
<dbReference type="EMBL" id="JADKGY010000001">
    <property type="protein sequence ID" value="MBK9981600.1"/>
    <property type="molecule type" value="Genomic_DNA"/>
</dbReference>
<dbReference type="PANTHER" id="PTHR40032:SF1">
    <property type="entry name" value="EXPORTED PROTEIN"/>
    <property type="match status" value="1"/>
</dbReference>